<dbReference type="EMBL" id="MHSS01000002">
    <property type="protein sequence ID" value="OHA48851.1"/>
    <property type="molecule type" value="Genomic_DNA"/>
</dbReference>
<evidence type="ECO:0008006" key="3">
    <source>
        <dbReference type="Google" id="ProtNLM"/>
    </source>
</evidence>
<accession>A0A1G2PMJ1</accession>
<evidence type="ECO:0000313" key="1">
    <source>
        <dbReference type="EMBL" id="OHA48851.1"/>
    </source>
</evidence>
<sequence>MKTQKFSQRGTKTFLRYTPSPRKTEQEFGPGRHEYFVCSDCGAVYFKKSWHHSFRGSNVRGGKHVHFTKCPACAMIANKKFEGEVFIDTSNLSGKMRQELIQHLRHVGERAYARDPMHRIIKLQVQGSKGSIVRVTTTENQLAIRIGREVEKLLKGKGRKRVEFSKEEDVVRVFWKSAR</sequence>
<organism evidence="1 2">
    <name type="scientific">Candidatus Terrybacteria bacterium RIFCSPHIGHO2_01_FULL_48_17</name>
    <dbReference type="NCBI Taxonomy" id="1802362"/>
    <lineage>
        <taxon>Bacteria</taxon>
        <taxon>Candidatus Terryibacteriota</taxon>
    </lineage>
</organism>
<dbReference type="Proteomes" id="UP000177629">
    <property type="component" value="Unassembled WGS sequence"/>
</dbReference>
<dbReference type="STRING" id="1802362.A2806_04105"/>
<evidence type="ECO:0000313" key="2">
    <source>
        <dbReference type="Proteomes" id="UP000177629"/>
    </source>
</evidence>
<name>A0A1G2PMJ1_9BACT</name>
<reference evidence="1 2" key="1">
    <citation type="journal article" date="2016" name="Nat. Commun.">
        <title>Thousands of microbial genomes shed light on interconnected biogeochemical processes in an aquifer system.</title>
        <authorList>
            <person name="Anantharaman K."/>
            <person name="Brown C.T."/>
            <person name="Hug L.A."/>
            <person name="Sharon I."/>
            <person name="Castelle C.J."/>
            <person name="Probst A.J."/>
            <person name="Thomas B.C."/>
            <person name="Singh A."/>
            <person name="Wilkins M.J."/>
            <person name="Karaoz U."/>
            <person name="Brodie E.L."/>
            <person name="Williams K.H."/>
            <person name="Hubbard S.S."/>
            <person name="Banfield J.F."/>
        </authorList>
    </citation>
    <scope>NUCLEOTIDE SEQUENCE [LARGE SCALE GENOMIC DNA]</scope>
</reference>
<comment type="caution">
    <text evidence="1">The sequence shown here is derived from an EMBL/GenBank/DDBJ whole genome shotgun (WGS) entry which is preliminary data.</text>
</comment>
<protein>
    <recommendedName>
        <fullName evidence="3">Nmd3 N-terminal domain-containing protein</fullName>
    </recommendedName>
</protein>
<gene>
    <name evidence="1" type="ORF">A2806_04105</name>
</gene>
<dbReference type="AlphaFoldDB" id="A0A1G2PMJ1"/>
<proteinExistence type="predicted"/>